<dbReference type="CDD" id="cd11301">
    <property type="entry name" value="Fut1_Fut2_like"/>
    <property type="match status" value="1"/>
</dbReference>
<evidence type="ECO:0000256" key="2">
    <source>
        <dbReference type="ARBA" id="ARBA00022679"/>
    </source>
</evidence>
<dbReference type="Pfam" id="PF01531">
    <property type="entry name" value="Glyco_transf_11"/>
    <property type="match status" value="1"/>
</dbReference>
<dbReference type="InterPro" id="IPR002516">
    <property type="entry name" value="Glyco_trans_11"/>
</dbReference>
<keyword evidence="2" id="KW-0808">Transferase</keyword>
<feature type="transmembrane region" description="Helical" evidence="3">
    <location>
        <begin position="376"/>
        <end position="396"/>
    </location>
</feature>
<name>A0ABQ5MNF5_9FLAO</name>
<evidence type="ECO:0000256" key="3">
    <source>
        <dbReference type="SAM" id="Phobius"/>
    </source>
</evidence>
<comment type="caution">
    <text evidence="4">The sequence shown here is derived from an EMBL/GenBank/DDBJ whole genome shotgun (WGS) entry which is preliminary data.</text>
</comment>
<dbReference type="EMBL" id="BRVO01000005">
    <property type="protein sequence ID" value="GLB50846.1"/>
    <property type="molecule type" value="Genomic_DNA"/>
</dbReference>
<dbReference type="PANTHER" id="PTHR11927:SF9">
    <property type="entry name" value="L-FUCOSYLTRANSFERASE"/>
    <property type="match status" value="1"/>
</dbReference>
<dbReference type="PANTHER" id="PTHR11927">
    <property type="entry name" value="GALACTOSIDE 2-L-FUCOSYLTRANSFERASE"/>
    <property type="match status" value="1"/>
</dbReference>
<evidence type="ECO:0000313" key="4">
    <source>
        <dbReference type="EMBL" id="GLB50846.1"/>
    </source>
</evidence>
<sequence length="419" mass="49158">MLTFSKIGRKGNLGNQLFQIASTIGIASEHKVSYGFSAWKYQEYFEYELPAIDIENETFEHRTEKLYEYHDWELNEATNYDLEGWLQTEKYFDVAKTKHYFTFKKGFITKIQSLYAQAFEKETILISIRRGDFVNHADYYQTPIQYFISSLHTYFPDWLRTKNLIVLSDDLDYCKYHFSFLENAFFADSLNAVEQLCLGSLCDDFIISNSTFSWWSAWLGEKETSKVITPIKNFRGAKAQELNDKDYFPERWIKHDFLSAKVALNSIKVRSGINTVELSEYINAFYDLSNAKSEITVELLKAYVLPPLVYYMLNFKKSVSGNIYSNHAIVKISKPYNYEEFIYNSYDFGFFSSVFNFESNKEVLIGTIKNKEYSNITVLALKSMVGLFVNVGGYTFSYKRYLKKKEIQLKKTVKKIIYR</sequence>
<organism evidence="4 5">
    <name type="scientific">Neptunitalea lumnitzerae</name>
    <dbReference type="NCBI Taxonomy" id="2965509"/>
    <lineage>
        <taxon>Bacteria</taxon>
        <taxon>Pseudomonadati</taxon>
        <taxon>Bacteroidota</taxon>
        <taxon>Flavobacteriia</taxon>
        <taxon>Flavobacteriales</taxon>
        <taxon>Flavobacteriaceae</taxon>
        <taxon>Neptunitalea</taxon>
    </lineage>
</organism>
<keyword evidence="3" id="KW-1133">Transmembrane helix</keyword>
<accession>A0ABQ5MNF5</accession>
<keyword evidence="5" id="KW-1185">Reference proteome</keyword>
<keyword evidence="3" id="KW-0472">Membrane</keyword>
<gene>
    <name evidence="4" type="ORF">Y10_32140</name>
</gene>
<reference evidence="4" key="1">
    <citation type="submission" date="2022-07" db="EMBL/GenBank/DDBJ databases">
        <title>Taxonomy of Novel Oxalotrophic and Methylotrophic Bacteria.</title>
        <authorList>
            <person name="Sahin N."/>
            <person name="Tani A."/>
        </authorList>
    </citation>
    <scope>NUCLEOTIDE SEQUENCE</scope>
    <source>
        <strain evidence="4">Y10</strain>
    </source>
</reference>
<keyword evidence="1" id="KW-0328">Glycosyltransferase</keyword>
<evidence type="ECO:0000256" key="1">
    <source>
        <dbReference type="ARBA" id="ARBA00022676"/>
    </source>
</evidence>
<keyword evidence="3" id="KW-0812">Transmembrane</keyword>
<proteinExistence type="predicted"/>
<protein>
    <recommendedName>
        <fullName evidence="6">Alpha-1,2-fucosyltransferase</fullName>
    </recommendedName>
</protein>
<evidence type="ECO:0008006" key="6">
    <source>
        <dbReference type="Google" id="ProtNLM"/>
    </source>
</evidence>
<dbReference type="RefSeq" id="WP_281766483.1">
    <property type="nucleotide sequence ID" value="NZ_BRVO01000005.1"/>
</dbReference>
<dbReference type="Proteomes" id="UP001143543">
    <property type="component" value="Unassembled WGS sequence"/>
</dbReference>
<evidence type="ECO:0000313" key="5">
    <source>
        <dbReference type="Proteomes" id="UP001143543"/>
    </source>
</evidence>